<keyword evidence="2" id="KW-1185">Reference proteome</keyword>
<dbReference type="Proteomes" id="UP000032811">
    <property type="component" value="Chromosome 1"/>
</dbReference>
<reference evidence="1 2" key="1">
    <citation type="submission" date="2014-11" db="EMBL/GenBank/DDBJ databases">
        <authorList>
            <person name="Aslett M.A."/>
            <person name="De Silva N."/>
        </authorList>
    </citation>
    <scope>NUCLEOTIDE SEQUENCE [LARGE SCALE GENOMIC DNA]</scope>
    <source>
        <strain evidence="1 2">ATCC9714</strain>
    </source>
</reference>
<evidence type="ECO:0000313" key="2">
    <source>
        <dbReference type="Proteomes" id="UP000032811"/>
    </source>
</evidence>
<protein>
    <submittedName>
        <fullName evidence="1">Uncharacterized protein</fullName>
    </submittedName>
</protein>
<gene>
    <name evidence="1" type="ORF">ATCC9714_13861</name>
</gene>
<organism evidence="1 2">
    <name type="scientific">Paraclostridium sordellii</name>
    <name type="common">Clostridium sordellii</name>
    <dbReference type="NCBI Taxonomy" id="1505"/>
    <lineage>
        <taxon>Bacteria</taxon>
        <taxon>Bacillati</taxon>
        <taxon>Bacillota</taxon>
        <taxon>Clostridia</taxon>
        <taxon>Peptostreptococcales</taxon>
        <taxon>Peptostreptococcaceae</taxon>
        <taxon>Paraclostridium</taxon>
    </lineage>
</organism>
<dbReference type="EMBL" id="LN679998">
    <property type="protein sequence ID" value="CEJ73498.1"/>
    <property type="molecule type" value="Genomic_DNA"/>
</dbReference>
<accession>A0ABM9RNG1</accession>
<name>A0ABM9RNG1_PARSO</name>
<evidence type="ECO:0000313" key="1">
    <source>
        <dbReference type="EMBL" id="CEJ73498.1"/>
    </source>
</evidence>
<proteinExistence type="predicted"/>
<sequence>MKLWKMNLDRKYSCDFEEYQNNDEDIQNQEIHIYISIN</sequence>